<reference evidence="5" key="1">
    <citation type="submission" date="2021-01" db="EMBL/GenBank/DDBJ databases">
        <authorList>
            <person name="Corre E."/>
            <person name="Pelletier E."/>
            <person name="Niang G."/>
            <person name="Scheremetjew M."/>
            <person name="Finn R."/>
            <person name="Kale V."/>
            <person name="Holt S."/>
            <person name="Cochrane G."/>
            <person name="Meng A."/>
            <person name="Brown T."/>
            <person name="Cohen L."/>
        </authorList>
    </citation>
    <scope>NUCLEOTIDE SEQUENCE</scope>
    <source>
        <strain evidence="5">SAG 63-3</strain>
    </source>
</reference>
<dbReference type="AlphaFoldDB" id="A0A7S0Y9B7"/>
<dbReference type="InterPro" id="IPR016024">
    <property type="entry name" value="ARM-type_fold"/>
</dbReference>
<feature type="repeat" description="HEAT" evidence="3">
    <location>
        <begin position="518"/>
        <end position="555"/>
    </location>
</feature>
<feature type="repeat" description="HEAT" evidence="3">
    <location>
        <begin position="284"/>
        <end position="322"/>
    </location>
</feature>
<feature type="domain" description="TOG" evidence="4">
    <location>
        <begin position="234"/>
        <end position="460"/>
    </location>
</feature>
<accession>A0A7S0Y9B7</accession>
<evidence type="ECO:0000256" key="2">
    <source>
        <dbReference type="ARBA" id="ARBA00038332"/>
    </source>
</evidence>
<keyword evidence="1" id="KW-0677">Repeat</keyword>
<dbReference type="InterPro" id="IPR034085">
    <property type="entry name" value="TOG"/>
</dbReference>
<evidence type="ECO:0000256" key="3">
    <source>
        <dbReference type="PROSITE-ProRule" id="PRU00103"/>
    </source>
</evidence>
<dbReference type="SMART" id="SM01349">
    <property type="entry name" value="TOG"/>
    <property type="match status" value="1"/>
</dbReference>
<proteinExistence type="inferred from homology"/>
<protein>
    <recommendedName>
        <fullName evidence="4">TOG domain-containing protein</fullName>
    </recommendedName>
</protein>
<dbReference type="PANTHER" id="PTHR10648">
    <property type="entry name" value="SERINE/THREONINE-PROTEIN PHOSPHATASE PP2A 65 KDA REGULATORY SUBUNIT"/>
    <property type="match status" value="1"/>
</dbReference>
<feature type="repeat" description="HEAT" evidence="3">
    <location>
        <begin position="362"/>
        <end position="400"/>
    </location>
</feature>
<feature type="repeat" description="HEAT" evidence="3">
    <location>
        <begin position="401"/>
        <end position="439"/>
    </location>
</feature>
<feature type="repeat" description="HEAT" evidence="3">
    <location>
        <begin position="167"/>
        <end position="205"/>
    </location>
</feature>
<dbReference type="PANTHER" id="PTHR10648:SF4">
    <property type="entry name" value="PROTEIN PHOSPHATASE 2 (FORMERLY 2A), REGULATORY SUBUNIT A, BETA ISOFORM-RELATED"/>
    <property type="match status" value="1"/>
</dbReference>
<dbReference type="SUPFAM" id="SSF48371">
    <property type="entry name" value="ARM repeat"/>
    <property type="match status" value="1"/>
</dbReference>
<dbReference type="GO" id="GO:0019888">
    <property type="term" value="F:protein phosphatase regulator activity"/>
    <property type="evidence" value="ECO:0007669"/>
    <property type="project" value="TreeGrafter"/>
</dbReference>
<feature type="repeat" description="HEAT" evidence="3">
    <location>
        <begin position="206"/>
        <end position="244"/>
    </location>
</feature>
<feature type="repeat" description="HEAT" evidence="3">
    <location>
        <begin position="440"/>
        <end position="478"/>
    </location>
</feature>
<feature type="repeat" description="HEAT" evidence="3">
    <location>
        <begin position="323"/>
        <end position="361"/>
    </location>
</feature>
<dbReference type="Gene3D" id="1.25.10.10">
    <property type="entry name" value="Leucine-rich Repeat Variant"/>
    <property type="match status" value="1"/>
</dbReference>
<dbReference type="InterPro" id="IPR051023">
    <property type="entry name" value="PP2A_Regulatory_Subunit_A"/>
</dbReference>
<evidence type="ECO:0000256" key="1">
    <source>
        <dbReference type="ARBA" id="ARBA00022737"/>
    </source>
</evidence>
<dbReference type="PROSITE" id="PS50077">
    <property type="entry name" value="HEAT_REPEAT"/>
    <property type="match status" value="11"/>
</dbReference>
<dbReference type="InterPro" id="IPR021133">
    <property type="entry name" value="HEAT_type_2"/>
</dbReference>
<dbReference type="InterPro" id="IPR000357">
    <property type="entry name" value="HEAT"/>
</dbReference>
<dbReference type="InterPro" id="IPR054573">
    <property type="entry name" value="PP2A/SF3B1-like_HEAT"/>
</dbReference>
<name>A0A7S0Y9B7_9CHLO</name>
<feature type="repeat" description="HEAT" evidence="3">
    <location>
        <begin position="245"/>
        <end position="283"/>
    </location>
</feature>
<gene>
    <name evidence="5" type="ORF">PPAR00522_LOCUS3830</name>
</gene>
<dbReference type="GO" id="GO:0000159">
    <property type="term" value="C:protein phosphatase type 2A complex"/>
    <property type="evidence" value="ECO:0007669"/>
    <property type="project" value="TreeGrafter"/>
</dbReference>
<dbReference type="FunFam" id="1.25.10.10:FF:000062">
    <property type="entry name" value="Serine/threonine-protein phosphatase 2A regulatory subunit A alpha isoform"/>
    <property type="match status" value="1"/>
</dbReference>
<feature type="repeat" description="HEAT" evidence="3">
    <location>
        <begin position="479"/>
        <end position="514"/>
    </location>
</feature>
<evidence type="ECO:0000259" key="4">
    <source>
        <dbReference type="SMART" id="SM01349"/>
    </source>
</evidence>
<dbReference type="GO" id="GO:0005829">
    <property type="term" value="C:cytosol"/>
    <property type="evidence" value="ECO:0007669"/>
    <property type="project" value="TreeGrafter"/>
</dbReference>
<dbReference type="EMBL" id="HBFM01006310">
    <property type="protein sequence ID" value="CAD8767436.1"/>
    <property type="molecule type" value="Transcribed_RNA"/>
</dbReference>
<comment type="similarity">
    <text evidence="2">Belongs to the phosphatase 2A regulatory subunit A family.</text>
</comment>
<evidence type="ECO:0000313" key="5">
    <source>
        <dbReference type="EMBL" id="CAD8767436.1"/>
    </source>
</evidence>
<organism evidence="5">
    <name type="scientific">Polytomella parva</name>
    <dbReference type="NCBI Taxonomy" id="51329"/>
    <lineage>
        <taxon>Eukaryota</taxon>
        <taxon>Viridiplantae</taxon>
        <taxon>Chlorophyta</taxon>
        <taxon>core chlorophytes</taxon>
        <taxon>Chlorophyceae</taxon>
        <taxon>CS clade</taxon>
        <taxon>Chlamydomonadales</taxon>
        <taxon>Chlamydomonadaceae</taxon>
        <taxon>Polytomella</taxon>
    </lineage>
</organism>
<dbReference type="Pfam" id="PF22646">
    <property type="entry name" value="PPP2R1A-like_HEAT"/>
    <property type="match status" value="1"/>
</dbReference>
<dbReference type="GO" id="GO:0005634">
    <property type="term" value="C:nucleus"/>
    <property type="evidence" value="ECO:0007669"/>
    <property type="project" value="UniProtKB-ARBA"/>
</dbReference>
<dbReference type="Pfam" id="PF02985">
    <property type="entry name" value="HEAT"/>
    <property type="match status" value="1"/>
</dbReference>
<dbReference type="InterPro" id="IPR011989">
    <property type="entry name" value="ARM-like"/>
</dbReference>
<feature type="repeat" description="HEAT" evidence="3">
    <location>
        <begin position="89"/>
        <end position="127"/>
    </location>
</feature>
<sequence>MASNSIDEALLPIAILIDELKSDEPVRRLNSISRLGIIAQALGEERTRNELLPFLADNVDDEDEVLLAQAEQLGNFVPLVGGPQHGHLLLPLLESLSMVEETIVRDKAIESLNKIGAVLPDNSVCEDFVPVIKRLGRVEGWFTARVSACGLFSTAYPRCTLHIKAELRQLYHELCHDETPMVRRAAAQKLGGFAKTVEREFVSRELMPLFTDLTADEQDSVRLLAVEGCSAFSQALTRDDAFSLLLPIVHKFAQDKSWRVRYNVCNQLVTLCETLGAEVTRNEMSHHFVRLLRDSEAEVRVAAAGKVAAFSKLLTPPQVVTHIIPCVRELSTDTNQFVRVALASVAMELAPQLGKAATIDHLVPVFLTFLKDAFPDVRLHVISKLDQVNQVIGIDLLAQSLLPAIEELAEDKHWRVRLAVVERIPLLAAQLGSDFFQDKLGPQCMKSLEDQVASIREATTRTLQRVAQEFGPEWSREHLVPAVLRQVKNPHYLYRMTVLAAVAALAQHVSQDVICGTMLPVLVSAGRDRVPNVKFNVAKMLEKVISLVDRPVADSVIRPCLVELADDPDIDVRFYALQALHTCDNPGAFSGHH</sequence>